<evidence type="ECO:0000256" key="5">
    <source>
        <dbReference type="ARBA" id="ARBA00022729"/>
    </source>
</evidence>
<keyword evidence="3" id="KW-1003">Cell membrane</keyword>
<dbReference type="PRINTS" id="PR01217">
    <property type="entry name" value="PRICHEXTENSN"/>
</dbReference>
<dbReference type="Proteomes" id="UP000295252">
    <property type="component" value="Chromosome VIII"/>
</dbReference>
<evidence type="ECO:0000256" key="4">
    <source>
        <dbReference type="ARBA" id="ARBA00022622"/>
    </source>
</evidence>
<keyword evidence="7" id="KW-0472">Membrane</keyword>
<dbReference type="InParanoid" id="A0A068UER0"/>
<dbReference type="PROSITE" id="PS50213">
    <property type="entry name" value="FAS1"/>
    <property type="match status" value="1"/>
</dbReference>
<organism evidence="13 14">
    <name type="scientific">Coffea canephora</name>
    <name type="common">Robusta coffee</name>
    <dbReference type="NCBI Taxonomy" id="49390"/>
    <lineage>
        <taxon>Eukaryota</taxon>
        <taxon>Viridiplantae</taxon>
        <taxon>Streptophyta</taxon>
        <taxon>Embryophyta</taxon>
        <taxon>Tracheophyta</taxon>
        <taxon>Spermatophyta</taxon>
        <taxon>Magnoliopsida</taxon>
        <taxon>eudicotyledons</taxon>
        <taxon>Gunneridae</taxon>
        <taxon>Pentapetalae</taxon>
        <taxon>asterids</taxon>
        <taxon>lamiids</taxon>
        <taxon>Gentianales</taxon>
        <taxon>Rubiaceae</taxon>
        <taxon>Ixoroideae</taxon>
        <taxon>Gardenieae complex</taxon>
        <taxon>Bertiereae - Coffeeae clade</taxon>
        <taxon>Coffeeae</taxon>
        <taxon>Coffea</taxon>
    </lineage>
</organism>
<reference evidence="14" key="1">
    <citation type="journal article" date="2014" name="Science">
        <title>The coffee genome provides insight into the convergent evolution of caffeine biosynthesis.</title>
        <authorList>
            <person name="Denoeud F."/>
            <person name="Carretero-Paulet L."/>
            <person name="Dereeper A."/>
            <person name="Droc G."/>
            <person name="Guyot R."/>
            <person name="Pietrella M."/>
            <person name="Zheng C."/>
            <person name="Alberti A."/>
            <person name="Anthony F."/>
            <person name="Aprea G."/>
            <person name="Aury J.M."/>
            <person name="Bento P."/>
            <person name="Bernard M."/>
            <person name="Bocs S."/>
            <person name="Campa C."/>
            <person name="Cenci A."/>
            <person name="Combes M.C."/>
            <person name="Crouzillat D."/>
            <person name="Da Silva C."/>
            <person name="Daddiego L."/>
            <person name="De Bellis F."/>
            <person name="Dussert S."/>
            <person name="Garsmeur O."/>
            <person name="Gayraud T."/>
            <person name="Guignon V."/>
            <person name="Jahn K."/>
            <person name="Jamilloux V."/>
            <person name="Joet T."/>
            <person name="Labadie K."/>
            <person name="Lan T."/>
            <person name="Leclercq J."/>
            <person name="Lepelley M."/>
            <person name="Leroy T."/>
            <person name="Li L.T."/>
            <person name="Librado P."/>
            <person name="Lopez L."/>
            <person name="Munoz A."/>
            <person name="Noel B."/>
            <person name="Pallavicini A."/>
            <person name="Perrotta G."/>
            <person name="Poncet V."/>
            <person name="Pot D."/>
            <person name="Priyono X."/>
            <person name="Rigoreau M."/>
            <person name="Rouard M."/>
            <person name="Rozas J."/>
            <person name="Tranchant-Dubreuil C."/>
            <person name="VanBuren R."/>
            <person name="Zhang Q."/>
            <person name="Andrade A.C."/>
            <person name="Argout X."/>
            <person name="Bertrand B."/>
            <person name="de Kochko A."/>
            <person name="Graziosi G."/>
            <person name="Henry R.J."/>
            <person name="Jayarama X."/>
            <person name="Ming R."/>
            <person name="Nagai C."/>
            <person name="Rounsley S."/>
            <person name="Sankoff D."/>
            <person name="Giuliano G."/>
            <person name="Albert V.A."/>
            <person name="Wincker P."/>
            <person name="Lashermes P."/>
        </authorList>
    </citation>
    <scope>NUCLEOTIDE SEQUENCE [LARGE SCALE GENOMIC DNA]</scope>
    <source>
        <strain evidence="14">cv. DH200-94</strain>
    </source>
</reference>
<evidence type="ECO:0000256" key="10">
    <source>
        <dbReference type="SAM" id="MobiDB-lite"/>
    </source>
</evidence>
<proteinExistence type="inferred from homology"/>
<protein>
    <recommendedName>
        <fullName evidence="12">FAS1 domain-containing protein</fullName>
    </recommendedName>
</protein>
<evidence type="ECO:0000256" key="11">
    <source>
        <dbReference type="SAM" id="SignalP"/>
    </source>
</evidence>
<evidence type="ECO:0000256" key="9">
    <source>
        <dbReference type="ARBA" id="ARBA00024686"/>
    </source>
</evidence>
<evidence type="ECO:0000256" key="2">
    <source>
        <dbReference type="ARBA" id="ARBA00007843"/>
    </source>
</evidence>
<evidence type="ECO:0000256" key="3">
    <source>
        <dbReference type="ARBA" id="ARBA00022475"/>
    </source>
</evidence>
<evidence type="ECO:0000256" key="6">
    <source>
        <dbReference type="ARBA" id="ARBA00022974"/>
    </source>
</evidence>
<dbReference type="GO" id="GO:0005886">
    <property type="term" value="C:plasma membrane"/>
    <property type="evidence" value="ECO:0007669"/>
    <property type="project" value="UniProtKB-SubCell"/>
</dbReference>
<dbReference type="GO" id="GO:0009834">
    <property type="term" value="P:plant-type secondary cell wall biogenesis"/>
    <property type="evidence" value="ECO:0007669"/>
    <property type="project" value="TreeGrafter"/>
</dbReference>
<dbReference type="PANTHER" id="PTHR32077">
    <property type="entry name" value="FASCICLIN-LIKE ARABINOGALACTAN PROTEIN"/>
    <property type="match status" value="1"/>
</dbReference>
<dbReference type="SMART" id="SM00554">
    <property type="entry name" value="FAS1"/>
    <property type="match status" value="1"/>
</dbReference>
<keyword evidence="14" id="KW-1185">Reference proteome</keyword>
<evidence type="ECO:0000256" key="8">
    <source>
        <dbReference type="ARBA" id="ARBA00023180"/>
    </source>
</evidence>
<accession>A0A068UER0</accession>
<dbReference type="InterPro" id="IPR036378">
    <property type="entry name" value="FAS1_dom_sf"/>
</dbReference>
<dbReference type="Gramene" id="CDP06732">
    <property type="protein sequence ID" value="CDP06732"/>
    <property type="gene ID" value="GSCOC_T00023679001"/>
</dbReference>
<feature type="chain" id="PRO_5001654741" description="FAS1 domain-containing protein" evidence="11">
    <location>
        <begin position="26"/>
        <end position="267"/>
    </location>
</feature>
<dbReference type="OrthoDB" id="286301at2759"/>
<keyword evidence="4" id="KW-0336">GPI-anchor</keyword>
<feature type="domain" description="FAS1" evidence="12">
    <location>
        <begin position="58"/>
        <end position="202"/>
    </location>
</feature>
<dbReference type="FunFam" id="2.30.180.10:FF:000006">
    <property type="entry name" value="Fasciclin-like arabinogalactan protein 11"/>
    <property type="match status" value="1"/>
</dbReference>
<comment type="subcellular location">
    <subcellularLocation>
        <location evidence="1">Cell membrane</location>
        <topology evidence="1">Lipid-anchor</topology>
        <topology evidence="1">GPI-anchor</topology>
    </subcellularLocation>
</comment>
<dbReference type="PhylomeDB" id="A0A068UER0"/>
<feature type="region of interest" description="Disordered" evidence="10">
    <location>
        <begin position="213"/>
        <end position="234"/>
    </location>
</feature>
<evidence type="ECO:0000313" key="14">
    <source>
        <dbReference type="Proteomes" id="UP000295252"/>
    </source>
</evidence>
<dbReference type="InterPro" id="IPR000782">
    <property type="entry name" value="FAS1_domain"/>
</dbReference>
<comment type="similarity">
    <text evidence="2">Belongs to the fasciclin-like AGP family.</text>
</comment>
<dbReference type="Gene3D" id="2.30.180.10">
    <property type="entry name" value="FAS1 domain"/>
    <property type="match status" value="1"/>
</dbReference>
<dbReference type="Pfam" id="PF02469">
    <property type="entry name" value="Fasciclin"/>
    <property type="match status" value="1"/>
</dbReference>
<comment type="function">
    <text evidence="9">May be a cell surface adhesion protein.</text>
</comment>
<dbReference type="AlphaFoldDB" id="A0A068UER0"/>
<dbReference type="GO" id="GO:0098552">
    <property type="term" value="C:side of membrane"/>
    <property type="evidence" value="ECO:0007669"/>
    <property type="project" value="UniProtKB-KW"/>
</dbReference>
<dbReference type="OMA" id="IANSPWD"/>
<dbReference type="STRING" id="49390.A0A068UER0"/>
<dbReference type="SUPFAM" id="SSF82153">
    <property type="entry name" value="FAS1 domain"/>
    <property type="match status" value="1"/>
</dbReference>
<feature type="compositionally biased region" description="Pro residues" evidence="10">
    <location>
        <begin position="213"/>
        <end position="225"/>
    </location>
</feature>
<dbReference type="InterPro" id="IPR045003">
    <property type="entry name" value="FLA_A"/>
</dbReference>
<keyword evidence="5 11" id="KW-0732">Signal</keyword>
<feature type="signal peptide" evidence="11">
    <location>
        <begin position="1"/>
        <end position="25"/>
    </location>
</feature>
<keyword evidence="6" id="KW-0654">Proteoglycan</keyword>
<keyword evidence="4" id="KW-0449">Lipoprotein</keyword>
<evidence type="ECO:0000313" key="13">
    <source>
        <dbReference type="EMBL" id="CDP06732.1"/>
    </source>
</evidence>
<name>A0A068UER0_COFCA</name>
<dbReference type="EMBL" id="HG739106">
    <property type="protein sequence ID" value="CDP06732.1"/>
    <property type="molecule type" value="Genomic_DNA"/>
</dbReference>
<dbReference type="PANTHER" id="PTHR32077:SF59">
    <property type="entry name" value="FASCICLIN-LIKE ARABINOGALACTAN PROTEIN 12"/>
    <property type="match status" value="1"/>
</dbReference>
<gene>
    <name evidence="13" type="ORF">GSCOC_T00023679001</name>
</gene>
<evidence type="ECO:0000256" key="7">
    <source>
        <dbReference type="ARBA" id="ARBA00023136"/>
    </source>
</evidence>
<keyword evidence="8" id="KW-0325">Glycoprotein</keyword>
<sequence length="267" mass="27791">MEMMQAMPTFASLLLFCIHFTSILAQSPAPAPAPPVPVPAPPAPIPIPPAAAPAPTGPTNITAILEKAGGFSAFIRLLKSTQSADRINMQLNKSEQGLTIFAPDDSAFAKLKAGSLNSYSNQQQAELIQSHILPSFMSVQQFQTASNPLSTQAGGTNYGEFPLNVTTSAAAVNLTTGFASASVVGTVYTDNQLAVYQVDRVLLPQRFFVAPPPSPPPAAPAPAPSKPKKAQSTAKPVESSGAISLIHEGLLQASYAFALLAASWLIG</sequence>
<evidence type="ECO:0000259" key="12">
    <source>
        <dbReference type="PROSITE" id="PS50213"/>
    </source>
</evidence>
<evidence type="ECO:0000256" key="1">
    <source>
        <dbReference type="ARBA" id="ARBA00004609"/>
    </source>
</evidence>